<feature type="region of interest" description="Disordered" evidence="5">
    <location>
        <begin position="59"/>
        <end position="148"/>
    </location>
</feature>
<dbReference type="PROSITE" id="PS50932">
    <property type="entry name" value="HTH_LACI_2"/>
    <property type="match status" value="1"/>
</dbReference>
<dbReference type="Pfam" id="PF13377">
    <property type="entry name" value="Peripla_BP_3"/>
    <property type="match status" value="1"/>
</dbReference>
<dbReference type="InterPro" id="IPR000843">
    <property type="entry name" value="HTH_LacI"/>
</dbReference>
<evidence type="ECO:0000313" key="7">
    <source>
        <dbReference type="EMBL" id="PLT48337.1"/>
    </source>
</evidence>
<feature type="domain" description="HTH lacI-type" evidence="6">
    <location>
        <begin position="5"/>
        <end position="61"/>
    </location>
</feature>
<dbReference type="SMART" id="SM00354">
    <property type="entry name" value="HTH_LACI"/>
    <property type="match status" value="1"/>
</dbReference>
<reference evidence="7 8" key="1">
    <citation type="submission" date="2017-05" db="EMBL/GenBank/DDBJ databases">
        <title>Functional genome analysis of Paenibacillus pasadenensis strain R16: insights on endophytic life style and antifungal activity.</title>
        <authorList>
            <person name="Passera A."/>
            <person name="Marcolungo L."/>
            <person name="Casati P."/>
            <person name="Brasca M."/>
            <person name="Quaglino F."/>
            <person name="Delledonne M."/>
        </authorList>
    </citation>
    <scope>NUCLEOTIDE SEQUENCE [LARGE SCALE GENOMIC DNA]</scope>
    <source>
        <strain evidence="7 8">R16</strain>
    </source>
</reference>
<keyword evidence="8" id="KW-1185">Reference proteome</keyword>
<dbReference type="CDD" id="cd01392">
    <property type="entry name" value="HTH_LacI"/>
    <property type="match status" value="1"/>
</dbReference>
<dbReference type="Gene3D" id="3.40.50.2300">
    <property type="match status" value="2"/>
</dbReference>
<evidence type="ECO:0000256" key="2">
    <source>
        <dbReference type="ARBA" id="ARBA00023015"/>
    </source>
</evidence>
<keyword evidence="1" id="KW-0678">Repressor</keyword>
<keyword evidence="3" id="KW-0238">DNA-binding</keyword>
<evidence type="ECO:0000256" key="5">
    <source>
        <dbReference type="SAM" id="MobiDB-lite"/>
    </source>
</evidence>
<evidence type="ECO:0000259" key="6">
    <source>
        <dbReference type="PROSITE" id="PS50932"/>
    </source>
</evidence>
<name>A0A2N5NDB0_9BACL</name>
<dbReference type="Gene3D" id="1.10.260.40">
    <property type="entry name" value="lambda repressor-like DNA-binding domains"/>
    <property type="match status" value="1"/>
</dbReference>
<dbReference type="SUPFAM" id="SSF47413">
    <property type="entry name" value="lambda repressor-like DNA-binding domains"/>
    <property type="match status" value="1"/>
</dbReference>
<comment type="caution">
    <text evidence="7">The sequence shown here is derived from an EMBL/GenBank/DDBJ whole genome shotgun (WGS) entry which is preliminary data.</text>
</comment>
<gene>
    <name evidence="7" type="ORF">B8V81_0469</name>
</gene>
<dbReference type="PANTHER" id="PTHR30146">
    <property type="entry name" value="LACI-RELATED TRANSCRIPTIONAL REPRESSOR"/>
    <property type="match status" value="1"/>
</dbReference>
<feature type="compositionally biased region" description="Low complexity" evidence="5">
    <location>
        <begin position="138"/>
        <end position="148"/>
    </location>
</feature>
<proteinExistence type="predicted"/>
<dbReference type="Proteomes" id="UP000234789">
    <property type="component" value="Unassembled WGS sequence"/>
</dbReference>
<evidence type="ECO:0000256" key="1">
    <source>
        <dbReference type="ARBA" id="ARBA00022491"/>
    </source>
</evidence>
<evidence type="ECO:0000313" key="8">
    <source>
        <dbReference type="Proteomes" id="UP000234789"/>
    </source>
</evidence>
<accession>A0A2N5NDB0</accession>
<sequence length="443" mass="47007">MAERVTMQDIADYVGMSKFAVSKALSGKGGVKAETRERIIKAAIQLGYRFPPKAAEGAEANARWPGASGAGKSDGEDLAGSWPFGPAAAMGHPEPSGASAAGGLPRGASGSGQASGAAAIGGQPGVPGFPAGEAGRFSPASSRAASNPAATQAASDGLGSQVIILVPNVRFQTRLSYYWGRIIEGVQEELEERGIGSILITEQGTTRFSSLINPRGVMGLVGVGFISYPVLLEIRNLGIPTVLIDHEEPLVPTDVLSMNNFEWMRRVANYLIGLGHRRLQFVGNLTYSRSFYDRWFGFRAMMEEHGLSTDGQHDGLLTVRGHNRSEMTEALEPMLQELRREGRMPTAFACANDSIAICIMTILARMGVSVPEDVSVAGFDDIEDAALSSPTLTTVHVHKHGMGRRAVEALLRRVQQPASPVEKVLLTGELVIRASTGAARADG</sequence>
<feature type="compositionally biased region" description="Low complexity" evidence="5">
    <location>
        <begin position="107"/>
        <end position="121"/>
    </location>
</feature>
<keyword evidence="4" id="KW-0804">Transcription</keyword>
<dbReference type="GO" id="GO:0003700">
    <property type="term" value="F:DNA-binding transcription factor activity"/>
    <property type="evidence" value="ECO:0007669"/>
    <property type="project" value="TreeGrafter"/>
</dbReference>
<dbReference type="Pfam" id="PF00356">
    <property type="entry name" value="LacI"/>
    <property type="match status" value="1"/>
</dbReference>
<dbReference type="GO" id="GO:0000976">
    <property type="term" value="F:transcription cis-regulatory region binding"/>
    <property type="evidence" value="ECO:0007669"/>
    <property type="project" value="TreeGrafter"/>
</dbReference>
<dbReference type="CDD" id="cd19974">
    <property type="entry name" value="PBP1_LacI-like"/>
    <property type="match status" value="1"/>
</dbReference>
<dbReference type="InterPro" id="IPR028082">
    <property type="entry name" value="Peripla_BP_I"/>
</dbReference>
<keyword evidence="2" id="KW-0805">Transcription regulation</keyword>
<dbReference type="RefSeq" id="WP_244912697.1">
    <property type="nucleotide sequence ID" value="NZ_NFEZ01000001.1"/>
</dbReference>
<dbReference type="SUPFAM" id="SSF53822">
    <property type="entry name" value="Periplasmic binding protein-like I"/>
    <property type="match status" value="1"/>
</dbReference>
<dbReference type="InterPro" id="IPR046335">
    <property type="entry name" value="LacI/GalR-like_sensor"/>
</dbReference>
<dbReference type="AlphaFoldDB" id="A0A2N5NDB0"/>
<dbReference type="InterPro" id="IPR010982">
    <property type="entry name" value="Lambda_DNA-bd_dom_sf"/>
</dbReference>
<organism evidence="7 8">
    <name type="scientific">Paenibacillus pasadenensis</name>
    <dbReference type="NCBI Taxonomy" id="217090"/>
    <lineage>
        <taxon>Bacteria</taxon>
        <taxon>Bacillati</taxon>
        <taxon>Bacillota</taxon>
        <taxon>Bacilli</taxon>
        <taxon>Bacillales</taxon>
        <taxon>Paenibacillaceae</taxon>
        <taxon>Paenibacillus</taxon>
    </lineage>
</organism>
<evidence type="ECO:0000256" key="4">
    <source>
        <dbReference type="ARBA" id="ARBA00023163"/>
    </source>
</evidence>
<protein>
    <submittedName>
        <fullName evidence="7">Transcriptional regulator</fullName>
    </submittedName>
</protein>
<evidence type="ECO:0000256" key="3">
    <source>
        <dbReference type="ARBA" id="ARBA00023125"/>
    </source>
</evidence>
<dbReference type="EMBL" id="NFEZ01000001">
    <property type="protein sequence ID" value="PLT48337.1"/>
    <property type="molecule type" value="Genomic_DNA"/>
</dbReference>
<dbReference type="PANTHER" id="PTHR30146:SF148">
    <property type="entry name" value="HTH-TYPE TRANSCRIPTIONAL REPRESSOR PURR-RELATED"/>
    <property type="match status" value="1"/>
</dbReference>